<dbReference type="PROSITE" id="PS51343">
    <property type="entry name" value="PII_GLNB_DOM"/>
    <property type="match status" value="1"/>
</dbReference>
<gene>
    <name evidence="1" type="ORF">NE579_10160</name>
</gene>
<organism evidence="1 2">
    <name type="scientific">Intestinimonas massiliensis</name>
    <name type="common">ex Afouda et al. 2020</name>
    <dbReference type="NCBI Taxonomy" id="1673721"/>
    <lineage>
        <taxon>Bacteria</taxon>
        <taxon>Bacillati</taxon>
        <taxon>Bacillota</taxon>
        <taxon>Clostridia</taxon>
        <taxon>Eubacteriales</taxon>
        <taxon>Intestinimonas</taxon>
    </lineage>
</organism>
<dbReference type="SUPFAM" id="SSF54913">
    <property type="entry name" value="GlnB-like"/>
    <property type="match status" value="2"/>
</dbReference>
<dbReference type="AlphaFoldDB" id="A0AAW5JUG9"/>
<name>A0AAW5JUG9_9FIRM</name>
<evidence type="ECO:0000313" key="2">
    <source>
        <dbReference type="Proteomes" id="UP001204562"/>
    </source>
</evidence>
<dbReference type="Gene3D" id="3.30.70.120">
    <property type="match status" value="1"/>
</dbReference>
<accession>A0AAW5JUG9</accession>
<reference evidence="1" key="1">
    <citation type="submission" date="2022-06" db="EMBL/GenBank/DDBJ databases">
        <title>Isolation of gut microbiota from human fecal samples.</title>
        <authorList>
            <person name="Pamer E.G."/>
            <person name="Barat B."/>
            <person name="Waligurski E."/>
            <person name="Medina S."/>
            <person name="Paddock L."/>
            <person name="Mostad J."/>
        </authorList>
    </citation>
    <scope>NUCLEOTIDE SEQUENCE</scope>
    <source>
        <strain evidence="1">DFI.9.91</strain>
    </source>
</reference>
<sequence length="235" mass="24863">MGDAVIKLMVTIVDRGRGAKAVDLFKSAGLPFHYACLGHGTANSDILDYLGLGETQKDVLLTAVPEPAAHGLLVRAAEKLQLSSPGKGIIFTMPLSSVSGVVSKILNRSAAREDWGREQEGTSMAEKGKNDLVVVVVNHGCTDLVMEAAQAAGARGGTVLHARRLGYEEGEQSGEGAVRPEKEIVTILVPRTIRQMVMERVSKTAGINTQARGILFSLPVDEIAGLALVEPQAEV</sequence>
<dbReference type="GO" id="GO:0006808">
    <property type="term" value="P:regulation of nitrogen utilization"/>
    <property type="evidence" value="ECO:0007669"/>
    <property type="project" value="InterPro"/>
</dbReference>
<dbReference type="EMBL" id="JANFYS010000020">
    <property type="protein sequence ID" value="MCQ4770825.1"/>
    <property type="molecule type" value="Genomic_DNA"/>
</dbReference>
<dbReference type="Proteomes" id="UP001204562">
    <property type="component" value="Unassembled WGS sequence"/>
</dbReference>
<dbReference type="InterPro" id="IPR002187">
    <property type="entry name" value="N-reg_PII"/>
</dbReference>
<dbReference type="RefSeq" id="WP_256304173.1">
    <property type="nucleotide sequence ID" value="NZ_JANFYS010000020.1"/>
</dbReference>
<evidence type="ECO:0000313" key="1">
    <source>
        <dbReference type="EMBL" id="MCQ4770825.1"/>
    </source>
</evidence>
<dbReference type="GO" id="GO:0030234">
    <property type="term" value="F:enzyme regulator activity"/>
    <property type="evidence" value="ECO:0007669"/>
    <property type="project" value="InterPro"/>
</dbReference>
<dbReference type="InterPro" id="IPR015867">
    <property type="entry name" value="N-reg_PII/ATP_PRibTrfase_C"/>
</dbReference>
<protein>
    <recommendedName>
        <fullName evidence="3">P-II family nitrogen regulator</fullName>
    </recommendedName>
</protein>
<evidence type="ECO:0008006" key="3">
    <source>
        <dbReference type="Google" id="ProtNLM"/>
    </source>
</evidence>
<proteinExistence type="predicted"/>
<comment type="caution">
    <text evidence="1">The sequence shown here is derived from an EMBL/GenBank/DDBJ whole genome shotgun (WGS) entry which is preliminary data.</text>
</comment>
<dbReference type="InterPro" id="IPR011322">
    <property type="entry name" value="N-reg_PII-like_a/b"/>
</dbReference>